<feature type="binding site" evidence="10">
    <location>
        <position position="79"/>
    </location>
    <ligand>
        <name>Zn(2+)</name>
        <dbReference type="ChEBI" id="CHEBI:29105"/>
    </ligand>
</feature>
<dbReference type="GO" id="GO:0003743">
    <property type="term" value="F:translation initiation factor activity"/>
    <property type="evidence" value="ECO:0007669"/>
    <property type="project" value="UniProtKB-KW"/>
</dbReference>
<evidence type="ECO:0000256" key="4">
    <source>
        <dbReference type="ARBA" id="ARBA00022741"/>
    </source>
</evidence>
<gene>
    <name evidence="10" type="primary">eif2g</name>
    <name evidence="12" type="ordered locus">Calag_0466</name>
</gene>
<evidence type="ECO:0000256" key="3">
    <source>
        <dbReference type="ARBA" id="ARBA00022723"/>
    </source>
</evidence>
<dbReference type="InterPro" id="IPR015256">
    <property type="entry name" value="eIF2g_C"/>
</dbReference>
<sequence>MSENKLEKIQPEVNIGVIGHVDHGKTTLVQALTGTWTMRHSEEIKRGMTIKLGYADGEVWECEGCEFPENYTPEPVCECSPNLKPKLIRRISYVDAPGHEILMATMLSGAALIDGAILVIAANEAAPQPQTLEHFLALDILGIRNLVIVQNKIDVVSTERAKESYNEIRKFISNTWAEKAPIIPVSSLKRVNIDALLAAIEKYIPTPKKDYNKDPLMFVVRSFDVNKPGTKPEDLVGGVLGGSIIQGKFKIGDEIEISPGTQISENKYEPISTEITSLRFGKYEVEEAKPGGLVAIGTKLDPSLTKSDNLVGNIIGKPGSIPPAINELEFEYHLFKNVVGSKEEIKVEPLMKNEILMLAVGTSLTIGTINSISKEAVSVKLKRPVVAWKGLRVAMSRRIAGRWRLIGWGLINN</sequence>
<dbReference type="GO" id="GO:0000049">
    <property type="term" value="F:tRNA binding"/>
    <property type="evidence" value="ECO:0007669"/>
    <property type="project" value="InterPro"/>
</dbReference>
<dbReference type="NCBIfam" id="NF003077">
    <property type="entry name" value="PRK04000.1"/>
    <property type="match status" value="1"/>
</dbReference>
<keyword evidence="7 10" id="KW-0648">Protein biosynthesis</keyword>
<dbReference type="SUPFAM" id="SSF52540">
    <property type="entry name" value="P-loop containing nucleoside triphosphate hydrolases"/>
    <property type="match status" value="1"/>
</dbReference>
<dbReference type="CDD" id="cd01888">
    <property type="entry name" value="eIF2_gamma"/>
    <property type="match status" value="1"/>
</dbReference>
<evidence type="ECO:0000256" key="5">
    <source>
        <dbReference type="ARBA" id="ARBA00022801"/>
    </source>
</evidence>
<feature type="binding site" evidence="10">
    <location>
        <begin position="151"/>
        <end position="154"/>
    </location>
    <ligand>
        <name>GTP</name>
        <dbReference type="ChEBI" id="CHEBI:37565"/>
    </ligand>
</feature>
<dbReference type="RefSeq" id="WP_015232130.1">
    <property type="nucleotide sequence ID" value="NC_019791.1"/>
</dbReference>
<dbReference type="InterPro" id="IPR022424">
    <property type="entry name" value="TIF2_gsu"/>
</dbReference>
<dbReference type="InterPro" id="IPR004161">
    <property type="entry name" value="EFTu-like_2"/>
</dbReference>
<dbReference type="InterPro" id="IPR005225">
    <property type="entry name" value="Small_GTP-bd"/>
</dbReference>
<dbReference type="InterPro" id="IPR009000">
    <property type="entry name" value="Transl_B-barrel_sf"/>
</dbReference>
<dbReference type="PRINTS" id="PR00315">
    <property type="entry name" value="ELONGATNFCT"/>
</dbReference>
<evidence type="ECO:0000256" key="9">
    <source>
        <dbReference type="ARBA" id="ARBA00048107"/>
    </source>
</evidence>
<keyword evidence="4 10" id="KW-0547">Nucleotide-binding</keyword>
<comment type="similarity">
    <text evidence="1 10">Belongs to the TRAFAC class translation factor GTPase superfamily. Classic translation factor GTPase family. EIF2G subfamily.</text>
</comment>
<evidence type="ECO:0000313" key="13">
    <source>
        <dbReference type="Proteomes" id="UP000010469"/>
    </source>
</evidence>
<dbReference type="Gene3D" id="3.40.50.300">
    <property type="entry name" value="P-loop containing nucleotide triphosphate hydrolases"/>
    <property type="match status" value="1"/>
</dbReference>
<proteinExistence type="inferred from homology"/>
<dbReference type="NCBIfam" id="TIGR00231">
    <property type="entry name" value="small_GTP"/>
    <property type="match status" value="1"/>
</dbReference>
<comment type="subunit">
    <text evidence="10">Heterotrimer composed of an alpha, a beta and a gamma chain.</text>
</comment>
<dbReference type="PROSITE" id="PS51722">
    <property type="entry name" value="G_TR_2"/>
    <property type="match status" value="1"/>
</dbReference>
<dbReference type="FunCoup" id="L0AAT2">
    <property type="interactions" value="193"/>
</dbReference>
<dbReference type="SUPFAM" id="SSF50447">
    <property type="entry name" value="Translation proteins"/>
    <property type="match status" value="1"/>
</dbReference>
<dbReference type="InterPro" id="IPR027417">
    <property type="entry name" value="P-loop_NTPase"/>
</dbReference>
<feature type="domain" description="Tr-type G" evidence="11">
    <location>
        <begin position="10"/>
        <end position="208"/>
    </location>
</feature>
<keyword evidence="6 10" id="KW-0460">Magnesium</keyword>
<protein>
    <recommendedName>
        <fullName evidence="10">Translation initiation factor 2 subunit gamma</fullName>
        <ecNumber evidence="10">3.6.5.3</ecNumber>
    </recommendedName>
    <alternativeName>
        <fullName evidence="10">aIF2-gamma</fullName>
    </alternativeName>
    <alternativeName>
        <fullName evidence="10">eIF-2-gamma</fullName>
    </alternativeName>
</protein>
<dbReference type="HOGENOM" id="CLU_027154_0_1_2"/>
<dbReference type="InParanoid" id="L0AAT2"/>
<feature type="binding site" evidence="10">
    <location>
        <position position="22"/>
    </location>
    <ligand>
        <name>Mg(2+)</name>
        <dbReference type="ChEBI" id="CHEBI:18420"/>
        <label>2</label>
    </ligand>
</feature>
<dbReference type="Gene3D" id="2.40.30.10">
    <property type="entry name" value="Translation factors"/>
    <property type="match status" value="2"/>
</dbReference>
<feature type="binding site" evidence="10">
    <location>
        <position position="77"/>
    </location>
    <ligand>
        <name>Zn(2+)</name>
        <dbReference type="ChEBI" id="CHEBI:29105"/>
    </ligand>
</feature>
<dbReference type="SUPFAM" id="SSF50465">
    <property type="entry name" value="EF-Tu/eEF-1alpha/eIF2-gamma C-terminal domain"/>
    <property type="match status" value="1"/>
</dbReference>
<evidence type="ECO:0000256" key="10">
    <source>
        <dbReference type="HAMAP-Rule" id="MF_00119"/>
    </source>
</evidence>
<dbReference type="GO" id="GO:0003746">
    <property type="term" value="F:translation elongation factor activity"/>
    <property type="evidence" value="ECO:0007669"/>
    <property type="project" value="UniProtKB-UniRule"/>
</dbReference>
<dbReference type="EC" id="3.6.5.3" evidence="10"/>
<feature type="binding site" evidence="10">
    <location>
        <position position="47"/>
    </location>
    <ligand>
        <name>Mg(2+)</name>
        <dbReference type="ChEBI" id="CHEBI:18420"/>
        <label>2</label>
    </ligand>
</feature>
<comment type="catalytic activity">
    <reaction evidence="9 10">
        <text>GTP + H2O = GDP + phosphate + H(+)</text>
        <dbReference type="Rhea" id="RHEA:19669"/>
        <dbReference type="ChEBI" id="CHEBI:15377"/>
        <dbReference type="ChEBI" id="CHEBI:15378"/>
        <dbReference type="ChEBI" id="CHEBI:37565"/>
        <dbReference type="ChEBI" id="CHEBI:43474"/>
        <dbReference type="ChEBI" id="CHEBI:58189"/>
        <dbReference type="EC" id="3.6.5.3"/>
    </reaction>
</comment>
<evidence type="ECO:0000256" key="2">
    <source>
        <dbReference type="ARBA" id="ARBA00022540"/>
    </source>
</evidence>
<evidence type="ECO:0000256" key="8">
    <source>
        <dbReference type="ARBA" id="ARBA00023134"/>
    </source>
</evidence>
<dbReference type="FunFam" id="2.40.30.10:FF:000075">
    <property type="entry name" value="Translation initiation factor 2 subunit gamma"/>
    <property type="match status" value="1"/>
</dbReference>
<accession>L0AAT2</accession>
<name>L0AAT2_CALLD</name>
<keyword evidence="13" id="KW-1185">Reference proteome</keyword>
<keyword evidence="8 10" id="KW-0342">GTP-binding</keyword>
<dbReference type="STRING" id="1056495.Calag_0466"/>
<dbReference type="EMBL" id="CP003378">
    <property type="protein sequence ID" value="AFZ70232.1"/>
    <property type="molecule type" value="Genomic_DNA"/>
</dbReference>
<keyword evidence="2 10" id="KW-0396">Initiation factor</keyword>
<evidence type="ECO:0000256" key="1">
    <source>
        <dbReference type="ARBA" id="ARBA00005388"/>
    </source>
</evidence>
<feature type="binding site" evidence="10">
    <location>
        <position position="26"/>
    </location>
    <ligand>
        <name>Mg(2+)</name>
        <dbReference type="ChEBI" id="CHEBI:18420"/>
        <label>1</label>
    </ligand>
</feature>
<dbReference type="OrthoDB" id="7798at2157"/>
<dbReference type="eggNOG" id="arCOG01563">
    <property type="taxonomic scope" value="Archaea"/>
</dbReference>
<dbReference type="GeneID" id="14211726"/>
<dbReference type="CDD" id="cd03688">
    <property type="entry name" value="eIF2_gamma_II"/>
    <property type="match status" value="1"/>
</dbReference>
<comment type="function">
    <text evidence="10">eIF-2 functions in the early steps of protein synthesis by forming a ternary complex with GTP and initiator tRNA.</text>
</comment>
<dbReference type="PANTHER" id="PTHR42854">
    <property type="entry name" value="EUKARYOTIC TRANSLATION INITIATION FACTOR 2 SUBUNIT 3 FAMILY MEMBER"/>
    <property type="match status" value="1"/>
</dbReference>
<dbReference type="CDD" id="cd15490">
    <property type="entry name" value="eIF2_gamma_III"/>
    <property type="match status" value="1"/>
</dbReference>
<reference evidence="13" key="1">
    <citation type="submission" date="2012-03" db="EMBL/GenBank/DDBJ databases">
        <title>Complete genome of Caldisphaera lagunensis DSM 15908.</title>
        <authorList>
            <person name="Lucas S."/>
            <person name="Copeland A."/>
            <person name="Lapidus A."/>
            <person name="Glavina del Rio T."/>
            <person name="Dalin E."/>
            <person name="Tice H."/>
            <person name="Bruce D."/>
            <person name="Goodwin L."/>
            <person name="Pitluck S."/>
            <person name="Peters L."/>
            <person name="Mikhailova N."/>
            <person name="Teshima H."/>
            <person name="Kyrpides N."/>
            <person name="Mavromatis K."/>
            <person name="Ivanova N."/>
            <person name="Brettin T."/>
            <person name="Detter J.C."/>
            <person name="Han C."/>
            <person name="Larimer F."/>
            <person name="Land M."/>
            <person name="Hauser L."/>
            <person name="Markowitz V."/>
            <person name="Cheng J.-F."/>
            <person name="Hugenholtz P."/>
            <person name="Woyke T."/>
            <person name="Wu D."/>
            <person name="Spring S."/>
            <person name="Schroeder M."/>
            <person name="Brambilla E."/>
            <person name="Klenk H.-P."/>
            <person name="Eisen J.A."/>
        </authorList>
    </citation>
    <scope>NUCLEOTIDE SEQUENCE [LARGE SCALE GENOMIC DNA]</scope>
    <source>
        <strain evidence="13">DSM 15908 / JCM 11604 / IC-154</strain>
    </source>
</reference>
<dbReference type="GO" id="GO:0005525">
    <property type="term" value="F:GTP binding"/>
    <property type="evidence" value="ECO:0007669"/>
    <property type="project" value="UniProtKB-UniRule"/>
</dbReference>
<dbReference type="PANTHER" id="PTHR42854:SF3">
    <property type="entry name" value="EUKARYOTIC TRANSLATION INITIATION FACTOR 2 SUBUNIT 3-RELATED"/>
    <property type="match status" value="1"/>
</dbReference>
<feature type="binding site" evidence="10">
    <location>
        <position position="62"/>
    </location>
    <ligand>
        <name>Zn(2+)</name>
        <dbReference type="ChEBI" id="CHEBI:29105"/>
    </ligand>
</feature>
<feature type="binding site" evidence="10">
    <location>
        <begin position="22"/>
        <end position="27"/>
    </location>
    <ligand>
        <name>GTP</name>
        <dbReference type="ChEBI" id="CHEBI:37565"/>
    </ligand>
</feature>
<dbReference type="Pfam" id="PF00009">
    <property type="entry name" value="GTP_EFTU"/>
    <property type="match status" value="1"/>
</dbReference>
<dbReference type="FunFam" id="2.40.30.10:FF:000009">
    <property type="entry name" value="Eukaryotic translation initiation factor 2 subunit gamma"/>
    <property type="match status" value="1"/>
</dbReference>
<evidence type="ECO:0000256" key="6">
    <source>
        <dbReference type="ARBA" id="ARBA00022842"/>
    </source>
</evidence>
<dbReference type="Pfam" id="PF03144">
    <property type="entry name" value="GTP_EFTU_D2"/>
    <property type="match status" value="1"/>
</dbReference>
<evidence type="ECO:0000313" key="12">
    <source>
        <dbReference type="EMBL" id="AFZ70232.1"/>
    </source>
</evidence>
<organism evidence="12 13">
    <name type="scientific">Caldisphaera lagunensis (strain DSM 15908 / JCM 11604 / ANMR 0165 / IC-154)</name>
    <dbReference type="NCBI Taxonomy" id="1056495"/>
    <lineage>
        <taxon>Archaea</taxon>
        <taxon>Thermoproteota</taxon>
        <taxon>Thermoprotei</taxon>
        <taxon>Acidilobales</taxon>
        <taxon>Caldisphaeraceae</taxon>
        <taxon>Caldisphaera</taxon>
    </lineage>
</organism>
<dbReference type="Pfam" id="PF09173">
    <property type="entry name" value="eIF2_C"/>
    <property type="match status" value="1"/>
</dbReference>
<dbReference type="GO" id="GO:0046872">
    <property type="term" value="F:metal ion binding"/>
    <property type="evidence" value="ECO:0007669"/>
    <property type="project" value="UniProtKB-KW"/>
</dbReference>
<dbReference type="FunFam" id="3.40.50.300:FF:000065">
    <property type="entry name" value="Eukaryotic translation initiation factor 2 subunit gamma"/>
    <property type="match status" value="1"/>
</dbReference>
<dbReference type="GO" id="GO:0005829">
    <property type="term" value="C:cytosol"/>
    <property type="evidence" value="ECO:0007669"/>
    <property type="project" value="TreeGrafter"/>
</dbReference>
<keyword evidence="3 10" id="KW-0479">Metal-binding</keyword>
<evidence type="ECO:0000256" key="7">
    <source>
        <dbReference type="ARBA" id="ARBA00022917"/>
    </source>
</evidence>
<feature type="binding site" evidence="10">
    <location>
        <position position="49"/>
    </location>
    <ligand>
        <name>Mg(2+)</name>
        <dbReference type="ChEBI" id="CHEBI:18420"/>
        <label>1</label>
    </ligand>
</feature>
<dbReference type="AlphaFoldDB" id="L0AAT2"/>
<dbReference type="InterPro" id="IPR009001">
    <property type="entry name" value="Transl_elong_EF1A/Init_IF2_C"/>
</dbReference>
<keyword evidence="5 10" id="KW-0378">Hydrolase</keyword>
<dbReference type="GO" id="GO:0001731">
    <property type="term" value="P:formation of translation preinitiation complex"/>
    <property type="evidence" value="ECO:0007669"/>
    <property type="project" value="TreeGrafter"/>
</dbReference>
<keyword evidence="10" id="KW-0862">Zinc</keyword>
<dbReference type="Proteomes" id="UP000010469">
    <property type="component" value="Chromosome"/>
</dbReference>
<dbReference type="InterPro" id="IPR000795">
    <property type="entry name" value="T_Tr_GTP-bd_dom"/>
</dbReference>
<comment type="caution">
    <text evidence="10">Lacks conserved residue(s) required for the propagation of feature annotation.</text>
</comment>
<dbReference type="NCBIfam" id="TIGR03680">
    <property type="entry name" value="eif2g_arch"/>
    <property type="match status" value="1"/>
</dbReference>
<dbReference type="HAMAP" id="MF_00119">
    <property type="entry name" value="eIF_2_gamma"/>
    <property type="match status" value="1"/>
</dbReference>
<comment type="cofactor">
    <cofactor evidence="10">
        <name>Mg(2+)</name>
        <dbReference type="ChEBI" id="CHEBI:18420"/>
    </cofactor>
</comment>
<evidence type="ECO:0000259" key="11">
    <source>
        <dbReference type="PROSITE" id="PS51722"/>
    </source>
</evidence>
<feature type="binding site" evidence="10">
    <location>
        <position position="65"/>
    </location>
    <ligand>
        <name>Zn(2+)</name>
        <dbReference type="ChEBI" id="CHEBI:29105"/>
    </ligand>
</feature>
<dbReference type="InterPro" id="IPR044128">
    <property type="entry name" value="eIF2g_GTP-bd"/>
</dbReference>
<dbReference type="KEGG" id="clg:Calag_0466"/>
<dbReference type="InterPro" id="IPR050543">
    <property type="entry name" value="eIF2G"/>
</dbReference>
<dbReference type="InterPro" id="IPR044127">
    <property type="entry name" value="eIF2g_dom_2"/>
</dbReference>
<dbReference type="GO" id="GO:0003924">
    <property type="term" value="F:GTPase activity"/>
    <property type="evidence" value="ECO:0007669"/>
    <property type="project" value="InterPro"/>
</dbReference>